<keyword evidence="2 5" id="KW-0489">Methyltransferase</keyword>
<dbReference type="OrthoDB" id="9797252at2"/>
<name>A0A1R4IXV5_9MICO</name>
<feature type="domain" description="Methyltransferase type 11" evidence="4">
    <location>
        <begin position="44"/>
        <end position="132"/>
    </location>
</feature>
<keyword evidence="6" id="KW-1185">Reference proteome</keyword>
<dbReference type="InterPro" id="IPR029063">
    <property type="entry name" value="SAM-dependent_MTases_sf"/>
</dbReference>
<accession>A0A1R4IXV5</accession>
<gene>
    <name evidence="5" type="ORF">FM119_04290</name>
</gene>
<comment type="similarity">
    <text evidence="1">Belongs to the methyltransferase superfamily.</text>
</comment>
<reference evidence="6" key="1">
    <citation type="submission" date="2017-02" db="EMBL/GenBank/DDBJ databases">
        <authorList>
            <person name="Dridi B."/>
        </authorList>
    </citation>
    <scope>NUCLEOTIDE SEQUENCE [LARGE SCALE GENOMIC DNA]</scope>
    <source>
        <strain evidence="6">EB411</strain>
    </source>
</reference>
<dbReference type="PANTHER" id="PTHR44942">
    <property type="entry name" value="METHYLTRANSF_11 DOMAIN-CONTAINING PROTEIN"/>
    <property type="match status" value="1"/>
</dbReference>
<dbReference type="InterPro" id="IPR051052">
    <property type="entry name" value="Diverse_substrate_MTase"/>
</dbReference>
<evidence type="ECO:0000256" key="3">
    <source>
        <dbReference type="ARBA" id="ARBA00022679"/>
    </source>
</evidence>
<dbReference type="SUPFAM" id="SSF53335">
    <property type="entry name" value="S-adenosyl-L-methionine-dependent methyltransferases"/>
    <property type="match status" value="1"/>
</dbReference>
<proteinExistence type="inferred from homology"/>
<dbReference type="EC" id="2.1.1.-" evidence="5"/>
<protein>
    <submittedName>
        <fullName evidence="5">Methyltransferase</fullName>
        <ecNumber evidence="5">2.1.1.-</ecNumber>
    </submittedName>
</protein>
<dbReference type="EMBL" id="FUKR01000022">
    <property type="protein sequence ID" value="SJN24524.1"/>
    <property type="molecule type" value="Genomic_DNA"/>
</dbReference>
<dbReference type="RefSeq" id="WP_087136432.1">
    <property type="nucleotide sequence ID" value="NZ_FUKR01000022.1"/>
</dbReference>
<dbReference type="GO" id="GO:0008757">
    <property type="term" value="F:S-adenosylmethionine-dependent methyltransferase activity"/>
    <property type="evidence" value="ECO:0007669"/>
    <property type="project" value="InterPro"/>
</dbReference>
<dbReference type="GO" id="GO:0032259">
    <property type="term" value="P:methylation"/>
    <property type="evidence" value="ECO:0007669"/>
    <property type="project" value="UniProtKB-KW"/>
</dbReference>
<evidence type="ECO:0000313" key="6">
    <source>
        <dbReference type="Proteomes" id="UP000196778"/>
    </source>
</evidence>
<dbReference type="CDD" id="cd02440">
    <property type="entry name" value="AdoMet_MTases"/>
    <property type="match status" value="1"/>
</dbReference>
<dbReference type="AlphaFoldDB" id="A0A1R4IXV5"/>
<dbReference type="Pfam" id="PF08241">
    <property type="entry name" value="Methyltransf_11"/>
    <property type="match status" value="1"/>
</dbReference>
<evidence type="ECO:0000259" key="4">
    <source>
        <dbReference type="Pfam" id="PF08241"/>
    </source>
</evidence>
<dbReference type="Gene3D" id="3.40.50.150">
    <property type="entry name" value="Vaccinia Virus protein VP39"/>
    <property type="match status" value="1"/>
</dbReference>
<evidence type="ECO:0000256" key="2">
    <source>
        <dbReference type="ARBA" id="ARBA00022603"/>
    </source>
</evidence>
<dbReference type="PANTHER" id="PTHR44942:SF4">
    <property type="entry name" value="METHYLTRANSFERASE TYPE 11 DOMAIN-CONTAINING PROTEIN"/>
    <property type="match status" value="1"/>
</dbReference>
<dbReference type="Proteomes" id="UP000196778">
    <property type="component" value="Unassembled WGS sequence"/>
</dbReference>
<evidence type="ECO:0000313" key="5">
    <source>
        <dbReference type="EMBL" id="SJN24524.1"/>
    </source>
</evidence>
<sequence>MTDDSRSRRAASFGSAAEAYERGRPGYPERVVDWLVPDGARCVVDIGAGTGKLTRQLLGRAERVIAVEPSTGMLDVLRARVPGAAAVEGSAEAVPLGEGNADAVLFAQSWHWADPVAASSEAARLLRRGGTLGLVWNFRDARVPWVAALDAILEEGSTEATVGRPRPGGRFGRVERLEHEWTDVLPRDAVVDMVLSRSFMITADEGRRRRVLAELDTLLDGHGDTVLVPYTTVAYRARRTDRP</sequence>
<evidence type="ECO:0000256" key="1">
    <source>
        <dbReference type="ARBA" id="ARBA00008361"/>
    </source>
</evidence>
<organism evidence="5 6">
    <name type="scientific">Mycetocola reblochoni REB411</name>
    <dbReference type="NCBI Taxonomy" id="1255698"/>
    <lineage>
        <taxon>Bacteria</taxon>
        <taxon>Bacillati</taxon>
        <taxon>Actinomycetota</taxon>
        <taxon>Actinomycetes</taxon>
        <taxon>Micrococcales</taxon>
        <taxon>Microbacteriaceae</taxon>
        <taxon>Mycetocola</taxon>
    </lineage>
</organism>
<keyword evidence="3 5" id="KW-0808">Transferase</keyword>
<dbReference type="InterPro" id="IPR013216">
    <property type="entry name" value="Methyltransf_11"/>
</dbReference>